<keyword evidence="2" id="KW-1185">Reference proteome</keyword>
<sequence>MQVRESGRASGRDRSYKSWSCFEETALHDVLQDDFQVVSRFLRPDLAEFLSLRSLLEPTWGVSALL</sequence>
<comment type="caution">
    <text evidence="1">The sequence shown here is derived from an EMBL/GenBank/DDBJ whole genome shotgun (WGS) entry which is preliminary data.</text>
</comment>
<gene>
    <name evidence="1" type="ORF">N657DRAFT_650285</name>
</gene>
<dbReference type="AlphaFoldDB" id="A0AAN6TS75"/>
<evidence type="ECO:0000313" key="1">
    <source>
        <dbReference type="EMBL" id="KAK4119321.1"/>
    </source>
</evidence>
<evidence type="ECO:0000313" key="2">
    <source>
        <dbReference type="Proteomes" id="UP001302602"/>
    </source>
</evidence>
<accession>A0AAN6TS75</accession>
<reference evidence="1" key="1">
    <citation type="journal article" date="2023" name="Mol. Phylogenet. Evol.">
        <title>Genome-scale phylogeny and comparative genomics of the fungal order Sordariales.</title>
        <authorList>
            <person name="Hensen N."/>
            <person name="Bonometti L."/>
            <person name="Westerberg I."/>
            <person name="Brannstrom I.O."/>
            <person name="Guillou S."/>
            <person name="Cros-Aarteil S."/>
            <person name="Calhoun S."/>
            <person name="Haridas S."/>
            <person name="Kuo A."/>
            <person name="Mondo S."/>
            <person name="Pangilinan J."/>
            <person name="Riley R."/>
            <person name="LaButti K."/>
            <person name="Andreopoulos B."/>
            <person name="Lipzen A."/>
            <person name="Chen C."/>
            <person name="Yan M."/>
            <person name="Daum C."/>
            <person name="Ng V."/>
            <person name="Clum A."/>
            <person name="Steindorff A."/>
            <person name="Ohm R.A."/>
            <person name="Martin F."/>
            <person name="Silar P."/>
            <person name="Natvig D.O."/>
            <person name="Lalanne C."/>
            <person name="Gautier V."/>
            <person name="Ament-Velasquez S.L."/>
            <person name="Kruys A."/>
            <person name="Hutchinson M.I."/>
            <person name="Powell A.J."/>
            <person name="Barry K."/>
            <person name="Miller A.N."/>
            <person name="Grigoriev I.V."/>
            <person name="Debuchy R."/>
            <person name="Gladieux P."/>
            <person name="Hiltunen Thoren M."/>
            <person name="Johannesson H."/>
        </authorList>
    </citation>
    <scope>NUCLEOTIDE SEQUENCE</scope>
    <source>
        <strain evidence="1">CBS 731.68</strain>
    </source>
</reference>
<dbReference type="GeneID" id="87830674"/>
<dbReference type="EMBL" id="MU853250">
    <property type="protein sequence ID" value="KAK4119321.1"/>
    <property type="molecule type" value="Genomic_DNA"/>
</dbReference>
<reference evidence="1" key="2">
    <citation type="submission" date="2023-05" db="EMBL/GenBank/DDBJ databases">
        <authorList>
            <consortium name="Lawrence Berkeley National Laboratory"/>
            <person name="Steindorff A."/>
            <person name="Hensen N."/>
            <person name="Bonometti L."/>
            <person name="Westerberg I."/>
            <person name="Brannstrom I.O."/>
            <person name="Guillou S."/>
            <person name="Cros-Aarteil S."/>
            <person name="Calhoun S."/>
            <person name="Haridas S."/>
            <person name="Kuo A."/>
            <person name="Mondo S."/>
            <person name="Pangilinan J."/>
            <person name="Riley R."/>
            <person name="Labutti K."/>
            <person name="Andreopoulos B."/>
            <person name="Lipzen A."/>
            <person name="Chen C."/>
            <person name="Yanf M."/>
            <person name="Daum C."/>
            <person name="Ng V."/>
            <person name="Clum A."/>
            <person name="Ohm R."/>
            <person name="Martin F."/>
            <person name="Silar P."/>
            <person name="Natvig D."/>
            <person name="Lalanne C."/>
            <person name="Gautier V."/>
            <person name="Ament-Velasquez S.L."/>
            <person name="Kruys A."/>
            <person name="Hutchinson M.I."/>
            <person name="Powell A.J."/>
            <person name="Barry K."/>
            <person name="Miller A.N."/>
            <person name="Grigoriev I.V."/>
            <person name="Debuchy R."/>
            <person name="Gladieux P."/>
            <person name="Thoren M.H."/>
            <person name="Johannesson H."/>
        </authorList>
    </citation>
    <scope>NUCLEOTIDE SEQUENCE</scope>
    <source>
        <strain evidence="1">CBS 731.68</strain>
    </source>
</reference>
<protein>
    <submittedName>
        <fullName evidence="1">Uncharacterized protein</fullName>
    </submittedName>
</protein>
<organism evidence="1 2">
    <name type="scientific">Parathielavia appendiculata</name>
    <dbReference type="NCBI Taxonomy" id="2587402"/>
    <lineage>
        <taxon>Eukaryota</taxon>
        <taxon>Fungi</taxon>
        <taxon>Dikarya</taxon>
        <taxon>Ascomycota</taxon>
        <taxon>Pezizomycotina</taxon>
        <taxon>Sordariomycetes</taxon>
        <taxon>Sordariomycetidae</taxon>
        <taxon>Sordariales</taxon>
        <taxon>Chaetomiaceae</taxon>
        <taxon>Parathielavia</taxon>
    </lineage>
</organism>
<dbReference type="Proteomes" id="UP001302602">
    <property type="component" value="Unassembled WGS sequence"/>
</dbReference>
<dbReference type="RefSeq" id="XP_062643094.1">
    <property type="nucleotide sequence ID" value="XM_062793905.1"/>
</dbReference>
<name>A0AAN6TS75_9PEZI</name>
<proteinExistence type="predicted"/>